<name>A0A813JVS7_POLGL</name>
<organism evidence="2 3">
    <name type="scientific">Polarella glacialis</name>
    <name type="common">Dinoflagellate</name>
    <dbReference type="NCBI Taxonomy" id="89957"/>
    <lineage>
        <taxon>Eukaryota</taxon>
        <taxon>Sar</taxon>
        <taxon>Alveolata</taxon>
        <taxon>Dinophyceae</taxon>
        <taxon>Suessiales</taxon>
        <taxon>Suessiaceae</taxon>
        <taxon>Polarella</taxon>
    </lineage>
</organism>
<evidence type="ECO:0000313" key="2">
    <source>
        <dbReference type="EMBL" id="CAE8684731.1"/>
    </source>
</evidence>
<reference evidence="2" key="1">
    <citation type="submission" date="2021-02" db="EMBL/GenBank/DDBJ databases">
        <authorList>
            <person name="Dougan E. K."/>
            <person name="Rhodes N."/>
            <person name="Thang M."/>
            <person name="Chan C."/>
        </authorList>
    </citation>
    <scope>NUCLEOTIDE SEQUENCE</scope>
</reference>
<dbReference type="EMBL" id="CAJNNW010026354">
    <property type="protein sequence ID" value="CAE8684731.1"/>
    <property type="molecule type" value="Genomic_DNA"/>
</dbReference>
<dbReference type="AlphaFoldDB" id="A0A813JVS7"/>
<proteinExistence type="predicted"/>
<protein>
    <submittedName>
        <fullName evidence="2">Uncharacterized protein</fullName>
    </submittedName>
</protein>
<accession>A0A813JVS7</accession>
<sequence>MSAGVIWSSSTGSGTPRSHNAVLQLHKLHFVHNKGADAVSEIIEARSKESRRADVRREREHRQKLESLHAEVDHKLKNSLKFGSTSIWTKEERDRIEERRQDPVEAKAKMNGHMKELAQTYRESKTAIAGRVGARAAMNVRSQEDWAEIQAVRQDPEEAAAKMRTHLKELASSYREEKAAMTARLQTSPKQSFWSKEKMAKMQQARQDPEEAAEKMTQLLQRRSMAWMEEKATRIQNLNNLPVMSFWTPEEVAQIELARQDPEEAKAKMKQHMHELETTARERKTDMLARVQASPRMTFWSKEEKQVIEDSRQDPAEAKQKAVQDMQELREIYTQQKREMAERVNVIPKKTFLPKAVLEQRRYVEELRMRQNARVSKAIPPSF</sequence>
<comment type="caution">
    <text evidence="2">The sequence shown here is derived from an EMBL/GenBank/DDBJ whole genome shotgun (WGS) entry which is preliminary data.</text>
</comment>
<dbReference type="Proteomes" id="UP000626109">
    <property type="component" value="Unassembled WGS sequence"/>
</dbReference>
<gene>
    <name evidence="2" type="ORF">PGLA2088_LOCUS24085</name>
</gene>
<feature type="coiled-coil region" evidence="1">
    <location>
        <begin position="316"/>
        <end position="343"/>
    </location>
</feature>
<keyword evidence="1" id="KW-0175">Coiled coil</keyword>
<evidence type="ECO:0000313" key="3">
    <source>
        <dbReference type="Proteomes" id="UP000626109"/>
    </source>
</evidence>
<evidence type="ECO:0000256" key="1">
    <source>
        <dbReference type="SAM" id="Coils"/>
    </source>
</evidence>